<dbReference type="Pfam" id="PF07707">
    <property type="entry name" value="BACK"/>
    <property type="match status" value="1"/>
</dbReference>
<feature type="domain" description="BACK" evidence="1">
    <location>
        <begin position="19"/>
        <end position="127"/>
    </location>
</feature>
<protein>
    <recommendedName>
        <fullName evidence="1">BACK domain-containing protein</fullName>
    </recommendedName>
</protein>
<dbReference type="Proteomes" id="UP000518266">
    <property type="component" value="Unassembled WGS sequence"/>
</dbReference>
<dbReference type="OrthoDB" id="2347980at2759"/>
<proteinExistence type="predicted"/>
<accession>A0A7J5Y5Z1</accession>
<dbReference type="AlphaFoldDB" id="A0A7J5Y5Z1"/>
<dbReference type="InterPro" id="IPR011705">
    <property type="entry name" value="BACK"/>
</dbReference>
<keyword evidence="3" id="KW-1185">Reference proteome</keyword>
<evidence type="ECO:0000313" key="3">
    <source>
        <dbReference type="Proteomes" id="UP000518266"/>
    </source>
</evidence>
<dbReference type="Gene3D" id="1.25.40.420">
    <property type="match status" value="1"/>
</dbReference>
<reference evidence="2 3" key="1">
    <citation type="submission" date="2020-03" db="EMBL/GenBank/DDBJ databases">
        <title>Dissostichus mawsoni Genome sequencing and assembly.</title>
        <authorList>
            <person name="Park H."/>
        </authorList>
    </citation>
    <scope>NUCLEOTIDE SEQUENCE [LARGE SCALE GENOMIC DNA]</scope>
    <source>
        <strain evidence="2">DM0001</strain>
        <tissue evidence="2">Muscle</tissue>
    </source>
</reference>
<dbReference type="InterPro" id="IPR042345">
    <property type="entry name" value="Btbd7"/>
</dbReference>
<dbReference type="PANTHER" id="PTHR16064">
    <property type="entry name" value="BTB POZ DOMAIN CONTAINING 7"/>
    <property type="match status" value="1"/>
</dbReference>
<gene>
    <name evidence="2" type="ORF">F7725_008017</name>
</gene>
<comment type="caution">
    <text evidence="2">The sequence shown here is derived from an EMBL/GenBank/DDBJ whole genome shotgun (WGS) entry which is preliminary data.</text>
</comment>
<dbReference type="GO" id="GO:0061138">
    <property type="term" value="P:morphogenesis of a branching epithelium"/>
    <property type="evidence" value="ECO:0007669"/>
    <property type="project" value="InterPro"/>
</dbReference>
<name>A0A7J5Y5Z1_DISMA</name>
<sequence length="177" mass="19966">MLAQGHCCGEPFSGLTRPILKWSSQPYGSKWVHRQAMHFLCEEFSQVVTSDVLYELSKEHLLCAIQSDYLQASEQDILKYVVKWASSSLLRGWQTGPNLLSGTAHSVNKRGVKRRDLDVEELKEILSPLLPFIRTEHILPPNSDVLSDALMCVCTALHLSHCNLHKLSIPFFPSVHS</sequence>
<evidence type="ECO:0000313" key="2">
    <source>
        <dbReference type="EMBL" id="KAF3844854.1"/>
    </source>
</evidence>
<organism evidence="2 3">
    <name type="scientific">Dissostichus mawsoni</name>
    <name type="common">Antarctic cod</name>
    <dbReference type="NCBI Taxonomy" id="36200"/>
    <lineage>
        <taxon>Eukaryota</taxon>
        <taxon>Metazoa</taxon>
        <taxon>Chordata</taxon>
        <taxon>Craniata</taxon>
        <taxon>Vertebrata</taxon>
        <taxon>Euteleostomi</taxon>
        <taxon>Actinopterygii</taxon>
        <taxon>Neopterygii</taxon>
        <taxon>Teleostei</taxon>
        <taxon>Neoteleostei</taxon>
        <taxon>Acanthomorphata</taxon>
        <taxon>Eupercaria</taxon>
        <taxon>Perciformes</taxon>
        <taxon>Notothenioidei</taxon>
        <taxon>Nototheniidae</taxon>
        <taxon>Dissostichus</taxon>
    </lineage>
</organism>
<dbReference type="PANTHER" id="PTHR16064:SF3">
    <property type="entry name" value="BTB_POZ DOMAIN-CONTAINING PROTEIN 7"/>
    <property type="match status" value="1"/>
</dbReference>
<evidence type="ECO:0000259" key="1">
    <source>
        <dbReference type="SMART" id="SM00875"/>
    </source>
</evidence>
<dbReference type="SMART" id="SM00875">
    <property type="entry name" value="BACK"/>
    <property type="match status" value="1"/>
</dbReference>
<dbReference type="EMBL" id="JAAKFY010000015">
    <property type="protein sequence ID" value="KAF3844854.1"/>
    <property type="molecule type" value="Genomic_DNA"/>
</dbReference>